<dbReference type="OrthoDB" id="5148951at2"/>
<keyword evidence="2" id="KW-1185">Reference proteome</keyword>
<dbReference type="GeneID" id="96750302"/>
<accession>A0A5J4LBE8</accession>
<proteinExistence type="predicted"/>
<sequence length="119" mass="13814">MVEVYESDRRFKVWQYTVSHRRLLLRSSREEYGTRIDILFAGVEHMCIKRMYDGLVIRQGTEEDARRISEALDIEVDVQSLYLLGHGISSFVISGRPQWREDDGYNDAPSRLGHLPGTP</sequence>
<name>A0A5J4LBE8_9ACTN</name>
<dbReference type="AlphaFoldDB" id="A0A5J4LBE8"/>
<gene>
    <name evidence="1" type="ORF">San01_16580</name>
</gene>
<comment type="caution">
    <text evidence="1">The sequence shown here is derived from an EMBL/GenBank/DDBJ whole genome shotgun (WGS) entry which is preliminary data.</text>
</comment>
<evidence type="ECO:0000313" key="2">
    <source>
        <dbReference type="Proteomes" id="UP000325598"/>
    </source>
</evidence>
<dbReference type="Proteomes" id="UP000325598">
    <property type="component" value="Unassembled WGS sequence"/>
</dbReference>
<protein>
    <submittedName>
        <fullName evidence="1">Uncharacterized protein</fullName>
    </submittedName>
</protein>
<dbReference type="EMBL" id="BLAG01000005">
    <property type="protein sequence ID" value="GES29171.1"/>
    <property type="molecule type" value="Genomic_DNA"/>
</dbReference>
<evidence type="ECO:0000313" key="1">
    <source>
        <dbReference type="EMBL" id="GES29171.1"/>
    </source>
</evidence>
<dbReference type="RefSeq" id="WP_086721330.1">
    <property type="nucleotide sequence ID" value="NZ_BLAG01000005.1"/>
</dbReference>
<reference evidence="1 2" key="1">
    <citation type="submission" date="2019-10" db="EMBL/GenBank/DDBJ databases">
        <title>Whole genome shotgun sequence of Streptomyces angustmyceticus NBRC 3934.</title>
        <authorList>
            <person name="Hosoyama A."/>
            <person name="Ichikawa N."/>
            <person name="Kimura A."/>
            <person name="Kitahashi Y."/>
            <person name="Komaki H."/>
            <person name="Uohara A."/>
        </authorList>
    </citation>
    <scope>NUCLEOTIDE SEQUENCE [LARGE SCALE GENOMIC DNA]</scope>
    <source>
        <strain evidence="1 2">NBRC 3934</strain>
    </source>
</reference>
<organism evidence="1 2">
    <name type="scientific">Streptomyces angustmyceticus</name>
    <dbReference type="NCBI Taxonomy" id="285578"/>
    <lineage>
        <taxon>Bacteria</taxon>
        <taxon>Bacillati</taxon>
        <taxon>Actinomycetota</taxon>
        <taxon>Actinomycetes</taxon>
        <taxon>Kitasatosporales</taxon>
        <taxon>Streptomycetaceae</taxon>
        <taxon>Streptomyces</taxon>
    </lineage>
</organism>